<dbReference type="STRING" id="29529.SAMN04488122_4245"/>
<dbReference type="Proteomes" id="UP000199310">
    <property type="component" value="Unassembled WGS sequence"/>
</dbReference>
<keyword evidence="2" id="KW-1185">Reference proteome</keyword>
<reference evidence="2" key="1">
    <citation type="submission" date="2016-10" db="EMBL/GenBank/DDBJ databases">
        <authorList>
            <person name="Varghese N."/>
            <person name="Submissions S."/>
        </authorList>
    </citation>
    <scope>NUCLEOTIDE SEQUENCE [LARGE SCALE GENOMIC DNA]</scope>
    <source>
        <strain evidence="2">DSM 3695</strain>
    </source>
</reference>
<proteinExistence type="predicted"/>
<protein>
    <recommendedName>
        <fullName evidence="3">DUF4279 domain-containing protein</fullName>
    </recommendedName>
</protein>
<organism evidence="1 2">
    <name type="scientific">Chitinophaga arvensicola</name>
    <dbReference type="NCBI Taxonomy" id="29529"/>
    <lineage>
        <taxon>Bacteria</taxon>
        <taxon>Pseudomonadati</taxon>
        <taxon>Bacteroidota</taxon>
        <taxon>Chitinophagia</taxon>
        <taxon>Chitinophagales</taxon>
        <taxon>Chitinophagaceae</taxon>
        <taxon>Chitinophaga</taxon>
    </lineage>
</organism>
<evidence type="ECO:0008006" key="3">
    <source>
        <dbReference type="Google" id="ProtNLM"/>
    </source>
</evidence>
<accession>A0A1I0S6V0</accession>
<dbReference type="AlphaFoldDB" id="A0A1I0S6V0"/>
<sequence>MITTRLIEKAIGESEDQHFGFTGQLLAIHQLVYENNQPKVEKVVLDNANGKAVVYFPIAGEKFHLAIYLKTTPDISVTWVDTVPYHRLCFRATSTTLNYEQLCTMTTLQPGNGWNKGDLMKNGKAAFKFSCIELYAVEGPGKFEEKLDALLDLLEQDSKGISALATNANGYIQATISFHNGNTMLGGPAICKENIRRMSALQLGIDFDLYADGNFYL</sequence>
<name>A0A1I0S6V0_9BACT</name>
<dbReference type="EMBL" id="FOJG01000002">
    <property type="protein sequence ID" value="SEW51453.1"/>
    <property type="molecule type" value="Genomic_DNA"/>
</dbReference>
<dbReference type="OrthoDB" id="659320at2"/>
<dbReference type="RefSeq" id="WP_089897794.1">
    <property type="nucleotide sequence ID" value="NZ_FOJG01000002.1"/>
</dbReference>
<gene>
    <name evidence="1" type="ORF">SAMN04488122_4245</name>
</gene>
<dbReference type="InterPro" id="IPR025459">
    <property type="entry name" value="DUF4279"/>
</dbReference>
<evidence type="ECO:0000313" key="1">
    <source>
        <dbReference type="EMBL" id="SEW51453.1"/>
    </source>
</evidence>
<evidence type="ECO:0000313" key="2">
    <source>
        <dbReference type="Proteomes" id="UP000199310"/>
    </source>
</evidence>
<dbReference type="Pfam" id="PF14106">
    <property type="entry name" value="DUF4279"/>
    <property type="match status" value="1"/>
</dbReference>